<reference evidence="2" key="1">
    <citation type="submission" date="2024-01" db="EMBL/GenBank/DDBJ databases">
        <authorList>
            <person name="Webb A."/>
        </authorList>
    </citation>
    <scope>NUCLEOTIDE SEQUENCE</scope>
    <source>
        <strain evidence="2">Pm1</strain>
    </source>
</reference>
<sequence>MFPRFAAKKKRGRAVIFPQERAVFEPGFPPAPIVVEQRLLRNQCEDEQELVTECDVDGQESPRYNGIVGKEFPISPTVVETGFPHGQFVVELGLPHGVTAIEKGLPLQASTDEYEVLPSRDFDILDEDIQCLEEGDGMSPSCGSPASSMNSKHDGGASIKNAALECVHAVLYVEGSPQRR</sequence>
<evidence type="ECO:0000313" key="2">
    <source>
        <dbReference type="EMBL" id="CAK7941312.1"/>
    </source>
</evidence>
<name>A0AAV1V6M0_9STRA</name>
<evidence type="ECO:0000313" key="3">
    <source>
        <dbReference type="Proteomes" id="UP001162060"/>
    </source>
</evidence>
<dbReference type="EMBL" id="CAKLBY020000003">
    <property type="protein sequence ID" value="CAK7892857.1"/>
    <property type="molecule type" value="Genomic_DNA"/>
</dbReference>
<gene>
    <name evidence="2" type="ORF">PM001_LOCUS26462</name>
    <name evidence="1" type="ORF">PM001_LOCUS486</name>
</gene>
<accession>A0AAV1V6M0</accession>
<protein>
    <submittedName>
        <fullName evidence="2">Uncharacterized protein</fullName>
    </submittedName>
</protein>
<dbReference type="AlphaFoldDB" id="A0AAV1V6M0"/>
<evidence type="ECO:0000313" key="1">
    <source>
        <dbReference type="EMBL" id="CAK7892857.1"/>
    </source>
</evidence>
<organism evidence="2 3">
    <name type="scientific">Peronospora matthiolae</name>
    <dbReference type="NCBI Taxonomy" id="2874970"/>
    <lineage>
        <taxon>Eukaryota</taxon>
        <taxon>Sar</taxon>
        <taxon>Stramenopiles</taxon>
        <taxon>Oomycota</taxon>
        <taxon>Peronosporomycetes</taxon>
        <taxon>Peronosporales</taxon>
        <taxon>Peronosporaceae</taxon>
        <taxon>Peronospora</taxon>
    </lineage>
</organism>
<dbReference type="EMBL" id="CAKLBY020000264">
    <property type="protein sequence ID" value="CAK7941312.1"/>
    <property type="molecule type" value="Genomic_DNA"/>
</dbReference>
<dbReference type="Proteomes" id="UP001162060">
    <property type="component" value="Unassembled WGS sequence"/>
</dbReference>
<proteinExistence type="predicted"/>
<comment type="caution">
    <text evidence="2">The sequence shown here is derived from an EMBL/GenBank/DDBJ whole genome shotgun (WGS) entry which is preliminary data.</text>
</comment>